<proteinExistence type="predicted"/>
<protein>
    <recommendedName>
        <fullName evidence="5">Secreted protein</fullName>
    </recommendedName>
</protein>
<feature type="signal peptide" evidence="2">
    <location>
        <begin position="1"/>
        <end position="21"/>
    </location>
</feature>
<sequence>MHCRLFTVAVLASFFIQSTQGLPLSSPVSRNGGLDARAPQPPDVSGTIIHSRQPVYITHDNNRTPSTPNVHLREPVYSSEENRTPDSAGAIAFGN</sequence>
<feature type="region of interest" description="Disordered" evidence="1">
    <location>
        <begin position="58"/>
        <end position="95"/>
    </location>
</feature>
<dbReference type="AlphaFoldDB" id="A0A8H6M5F4"/>
<keyword evidence="4" id="KW-1185">Reference proteome</keyword>
<gene>
    <name evidence="3" type="ORF">DFP72DRAFT_896788</name>
</gene>
<comment type="caution">
    <text evidence="3">The sequence shown here is derived from an EMBL/GenBank/DDBJ whole genome shotgun (WGS) entry which is preliminary data.</text>
</comment>
<name>A0A8H6M5F4_9AGAR</name>
<dbReference type="EMBL" id="JACGCI010000030">
    <property type="protein sequence ID" value="KAF6755420.1"/>
    <property type="molecule type" value="Genomic_DNA"/>
</dbReference>
<accession>A0A8H6M5F4</accession>
<evidence type="ECO:0000256" key="1">
    <source>
        <dbReference type="SAM" id="MobiDB-lite"/>
    </source>
</evidence>
<keyword evidence="2" id="KW-0732">Signal</keyword>
<dbReference type="Proteomes" id="UP000521943">
    <property type="component" value="Unassembled WGS sequence"/>
</dbReference>
<organism evidence="3 4">
    <name type="scientific">Ephemerocybe angulata</name>
    <dbReference type="NCBI Taxonomy" id="980116"/>
    <lineage>
        <taxon>Eukaryota</taxon>
        <taxon>Fungi</taxon>
        <taxon>Dikarya</taxon>
        <taxon>Basidiomycota</taxon>
        <taxon>Agaricomycotina</taxon>
        <taxon>Agaricomycetes</taxon>
        <taxon>Agaricomycetidae</taxon>
        <taxon>Agaricales</taxon>
        <taxon>Agaricineae</taxon>
        <taxon>Psathyrellaceae</taxon>
        <taxon>Ephemerocybe</taxon>
    </lineage>
</organism>
<evidence type="ECO:0008006" key="5">
    <source>
        <dbReference type="Google" id="ProtNLM"/>
    </source>
</evidence>
<evidence type="ECO:0000313" key="3">
    <source>
        <dbReference type="EMBL" id="KAF6755420.1"/>
    </source>
</evidence>
<evidence type="ECO:0000256" key="2">
    <source>
        <dbReference type="SAM" id="SignalP"/>
    </source>
</evidence>
<feature type="chain" id="PRO_5034963791" description="Secreted protein" evidence="2">
    <location>
        <begin position="22"/>
        <end position="95"/>
    </location>
</feature>
<reference evidence="3 4" key="1">
    <citation type="submission" date="2020-07" db="EMBL/GenBank/DDBJ databases">
        <title>Comparative genomics of pyrophilous fungi reveals a link between fire events and developmental genes.</title>
        <authorList>
            <consortium name="DOE Joint Genome Institute"/>
            <person name="Steindorff A.S."/>
            <person name="Carver A."/>
            <person name="Calhoun S."/>
            <person name="Stillman K."/>
            <person name="Liu H."/>
            <person name="Lipzen A."/>
            <person name="Pangilinan J."/>
            <person name="Labutti K."/>
            <person name="Bruns T.D."/>
            <person name="Grigoriev I.V."/>
        </authorList>
    </citation>
    <scope>NUCLEOTIDE SEQUENCE [LARGE SCALE GENOMIC DNA]</scope>
    <source>
        <strain evidence="3 4">CBS 144469</strain>
    </source>
</reference>
<evidence type="ECO:0000313" key="4">
    <source>
        <dbReference type="Proteomes" id="UP000521943"/>
    </source>
</evidence>